<feature type="active site" description="Nucleophile" evidence="5">
    <location>
        <position position="41"/>
    </location>
</feature>
<dbReference type="InterPro" id="IPR002501">
    <property type="entry name" value="PsdUridine_synth_N"/>
</dbReference>
<keyword evidence="3 5" id="KW-0819">tRNA processing</keyword>
<dbReference type="EMBL" id="MWQY01000003">
    <property type="protein sequence ID" value="ORC37220.1"/>
    <property type="molecule type" value="Genomic_DNA"/>
</dbReference>
<evidence type="ECO:0000313" key="8">
    <source>
        <dbReference type="Proteomes" id="UP000192343"/>
    </source>
</evidence>
<dbReference type="GO" id="GO:0031119">
    <property type="term" value="P:tRNA pseudouridine synthesis"/>
    <property type="evidence" value="ECO:0007669"/>
    <property type="project" value="UniProtKB-UniRule"/>
</dbReference>
<evidence type="ECO:0000259" key="6">
    <source>
        <dbReference type="Pfam" id="PF01509"/>
    </source>
</evidence>
<dbReference type="PANTHER" id="PTHR13767">
    <property type="entry name" value="TRNA-PSEUDOURIDINE SYNTHASE"/>
    <property type="match status" value="1"/>
</dbReference>
<dbReference type="GO" id="GO:1990481">
    <property type="term" value="P:mRNA pseudouridine synthesis"/>
    <property type="evidence" value="ECO:0007669"/>
    <property type="project" value="TreeGrafter"/>
</dbReference>
<keyword evidence="8" id="KW-1185">Reference proteome</keyword>
<comment type="function">
    <text evidence="5">Responsible for synthesis of pseudouridine from uracil-55 in the psi GC loop of transfer RNAs.</text>
</comment>
<dbReference type="SUPFAM" id="SSF55120">
    <property type="entry name" value="Pseudouridine synthase"/>
    <property type="match status" value="1"/>
</dbReference>
<dbReference type="GO" id="GO:0160148">
    <property type="term" value="F:tRNA pseudouridine(55) synthase activity"/>
    <property type="evidence" value="ECO:0007669"/>
    <property type="project" value="UniProtKB-EC"/>
</dbReference>
<sequence>MSGKNGIILIDKNEGFTSSDTVRFAGRRLKAGKAGHTGTLDKFASGLLVCLAGSFTRLSSYLTEQDKVYEAVFEFGRETETLDPEGAVCAEGGIPVLEDLESALVGFRGEILQKPPLYSAVHIDGTRAYKRALKGEVPDMPFRRIFIDSLEITGYTAPFLSVRVACSKGTYIRSLARDIAYSLGTVAYVKSLRRLQVGRARIEDAIGVDEIDEDTPVLDDRNSMEALLGITGIRIPDAEVESFLLGRSLKDAGFLAEIEAATPLVCFDSDGRFLGLLKKKEGRWVYGMVNGALRD</sequence>
<reference evidence="7 8" key="1">
    <citation type="submission" date="2017-03" db="EMBL/GenBank/DDBJ databases">
        <title>Draft Genome sequence of Marispirochaeta sp. strain JC444.</title>
        <authorList>
            <person name="Shivani Y."/>
            <person name="Subhash Y."/>
            <person name="Sasikala C."/>
            <person name="Ramana C."/>
        </authorList>
    </citation>
    <scope>NUCLEOTIDE SEQUENCE [LARGE SCALE GENOMIC DNA]</scope>
    <source>
        <strain evidence="7 8">JC444</strain>
    </source>
</reference>
<dbReference type="HAMAP" id="MF_01080">
    <property type="entry name" value="TruB_bact"/>
    <property type="match status" value="1"/>
</dbReference>
<evidence type="ECO:0000256" key="1">
    <source>
        <dbReference type="ARBA" id="ARBA00000385"/>
    </source>
</evidence>
<dbReference type="PANTHER" id="PTHR13767:SF2">
    <property type="entry name" value="PSEUDOURIDYLATE SYNTHASE TRUB1"/>
    <property type="match status" value="1"/>
</dbReference>
<protein>
    <recommendedName>
        <fullName evidence="5">tRNA pseudouridine synthase B</fullName>
        <ecNumber evidence="5">5.4.99.25</ecNumber>
    </recommendedName>
    <alternativeName>
        <fullName evidence="5">tRNA pseudouridine(55) synthase</fullName>
        <shortName evidence="5">Psi55 synthase</shortName>
    </alternativeName>
    <alternativeName>
        <fullName evidence="5">tRNA pseudouridylate synthase</fullName>
    </alternativeName>
    <alternativeName>
        <fullName evidence="5">tRNA-uridine isomerase</fullName>
    </alternativeName>
</protein>
<dbReference type="GO" id="GO:0003723">
    <property type="term" value="F:RNA binding"/>
    <property type="evidence" value="ECO:0007669"/>
    <property type="project" value="InterPro"/>
</dbReference>
<dbReference type="STRING" id="1963862.B4O97_03255"/>
<dbReference type="InterPro" id="IPR020103">
    <property type="entry name" value="PsdUridine_synth_cat_dom_sf"/>
</dbReference>
<comment type="similarity">
    <text evidence="2 5">Belongs to the pseudouridine synthase TruB family. Type 1 subfamily.</text>
</comment>
<dbReference type="NCBIfam" id="TIGR00431">
    <property type="entry name" value="TruB"/>
    <property type="match status" value="1"/>
</dbReference>
<evidence type="ECO:0000256" key="4">
    <source>
        <dbReference type="ARBA" id="ARBA00023235"/>
    </source>
</evidence>
<comment type="catalytic activity">
    <reaction evidence="1 5">
        <text>uridine(55) in tRNA = pseudouridine(55) in tRNA</text>
        <dbReference type="Rhea" id="RHEA:42532"/>
        <dbReference type="Rhea" id="RHEA-COMP:10101"/>
        <dbReference type="Rhea" id="RHEA-COMP:10102"/>
        <dbReference type="ChEBI" id="CHEBI:65314"/>
        <dbReference type="ChEBI" id="CHEBI:65315"/>
        <dbReference type="EC" id="5.4.99.25"/>
    </reaction>
</comment>
<evidence type="ECO:0000256" key="2">
    <source>
        <dbReference type="ARBA" id="ARBA00005642"/>
    </source>
</evidence>
<organism evidence="7 8">
    <name type="scientific">Marispirochaeta aestuarii</name>
    <dbReference type="NCBI Taxonomy" id="1963862"/>
    <lineage>
        <taxon>Bacteria</taxon>
        <taxon>Pseudomonadati</taxon>
        <taxon>Spirochaetota</taxon>
        <taxon>Spirochaetia</taxon>
        <taxon>Spirochaetales</taxon>
        <taxon>Spirochaetaceae</taxon>
        <taxon>Marispirochaeta</taxon>
    </lineage>
</organism>
<proteinExistence type="inferred from homology"/>
<name>A0A1Y1S148_9SPIO</name>
<evidence type="ECO:0000313" key="7">
    <source>
        <dbReference type="EMBL" id="ORC37220.1"/>
    </source>
</evidence>
<dbReference type="RefSeq" id="WP_083048284.1">
    <property type="nucleotide sequence ID" value="NZ_MWQY01000003.1"/>
</dbReference>
<dbReference type="CDD" id="cd02573">
    <property type="entry name" value="PseudoU_synth_EcTruB"/>
    <property type="match status" value="1"/>
</dbReference>
<dbReference type="OrthoDB" id="9802309at2"/>
<comment type="caution">
    <text evidence="7">The sequence shown here is derived from an EMBL/GenBank/DDBJ whole genome shotgun (WGS) entry which is preliminary data.</text>
</comment>
<feature type="domain" description="Pseudouridine synthase II N-terminal" evidence="6">
    <location>
        <begin position="28"/>
        <end position="172"/>
    </location>
</feature>
<dbReference type="EC" id="5.4.99.25" evidence="5"/>
<dbReference type="Pfam" id="PF01509">
    <property type="entry name" value="TruB_N"/>
    <property type="match status" value="1"/>
</dbReference>
<dbReference type="Gene3D" id="3.30.2350.10">
    <property type="entry name" value="Pseudouridine synthase"/>
    <property type="match status" value="1"/>
</dbReference>
<dbReference type="Proteomes" id="UP000192343">
    <property type="component" value="Unassembled WGS sequence"/>
</dbReference>
<gene>
    <name evidence="5" type="primary">truB</name>
    <name evidence="7" type="ORF">B4O97_03255</name>
</gene>
<dbReference type="AlphaFoldDB" id="A0A1Y1S148"/>
<accession>A0A1Y1S148</accession>
<keyword evidence="4 5" id="KW-0413">Isomerase</keyword>
<dbReference type="InterPro" id="IPR014780">
    <property type="entry name" value="tRNA_psdUridine_synth_TruB"/>
</dbReference>
<evidence type="ECO:0000256" key="3">
    <source>
        <dbReference type="ARBA" id="ARBA00022694"/>
    </source>
</evidence>
<evidence type="ECO:0000256" key="5">
    <source>
        <dbReference type="HAMAP-Rule" id="MF_01080"/>
    </source>
</evidence>